<reference evidence="3" key="2">
    <citation type="journal article" date="2016" name="Genome Announc.">
        <title>Draft Genome Sequences of Two Novel Amoeba-Resistant Intranuclear Bacteria, 'Candidatus Berkiella cookevillensis' and 'Candidatus Berkiella aquae'.</title>
        <authorList>
            <person name="Mehari Y.T."/>
            <person name="Arivett B.A."/>
            <person name="Farone A.L."/>
            <person name="Gunderson J.H."/>
            <person name="Farone M.B."/>
        </authorList>
    </citation>
    <scope>NUCLEOTIDE SEQUENCE</scope>
    <source>
        <strain evidence="3">CC99</strain>
    </source>
</reference>
<dbReference type="Proteomes" id="UP000051494">
    <property type="component" value="Unassembled WGS sequence"/>
</dbReference>
<evidence type="ECO:0000256" key="1">
    <source>
        <dbReference type="SAM" id="SignalP"/>
    </source>
</evidence>
<dbReference type="RefSeq" id="WP_057624703.1">
    <property type="nucleotide sequence ID" value="NZ_LKHV02000001.1"/>
</dbReference>
<reference evidence="2" key="1">
    <citation type="submission" date="2015-09" db="EMBL/GenBank/DDBJ databases">
        <title>Draft Genome Sequences of Two Novel Amoeba-resistant Intranuclear Bacteria, Candidatus Berkiella cookevillensis and Candidatus Berkiella aquae.</title>
        <authorList>
            <person name="Mehari Y.T."/>
            <person name="Arivett B.A."/>
            <person name="Farone A.L."/>
            <person name="Gunderson J.H."/>
            <person name="Farone M.B."/>
        </authorList>
    </citation>
    <scope>NUCLEOTIDE SEQUENCE [LARGE SCALE GENOMIC DNA]</scope>
    <source>
        <strain evidence="2">CC99</strain>
    </source>
</reference>
<reference evidence="3" key="3">
    <citation type="submission" date="2021-06" db="EMBL/GenBank/DDBJ databases">
        <title>Genomic Description and Analysis of Intracellular Bacteria, Candidatus Berkiella cookevillensis and Candidatus Berkiella aquae.</title>
        <authorList>
            <person name="Kidane D.T."/>
            <person name="Mehari Y.T."/>
            <person name="Rice F.C."/>
            <person name="Arivett B.A."/>
            <person name="Farone A.L."/>
            <person name="Berk S.G."/>
            <person name="Farone M.B."/>
        </authorList>
    </citation>
    <scope>NUCLEOTIDE SEQUENCE</scope>
    <source>
        <strain evidence="3">CC99</strain>
    </source>
</reference>
<protein>
    <submittedName>
        <fullName evidence="2">Uncharacterized protein</fullName>
    </submittedName>
</protein>
<organism evidence="2">
    <name type="scientific">Candidatus Berkiella cookevillensis</name>
    <dbReference type="NCBI Taxonomy" id="437022"/>
    <lineage>
        <taxon>Bacteria</taxon>
        <taxon>Pseudomonadati</taxon>
        <taxon>Pseudomonadota</taxon>
        <taxon>Gammaproteobacteria</taxon>
        <taxon>Candidatus Berkiellales</taxon>
        <taxon>Candidatus Berkiellaceae</taxon>
        <taxon>Candidatus Berkiella</taxon>
    </lineage>
</organism>
<keyword evidence="4" id="KW-1185">Reference proteome</keyword>
<keyword evidence="1" id="KW-0732">Signal</keyword>
<name>A0A0Q9YPC9_9GAMM</name>
<evidence type="ECO:0000313" key="2">
    <source>
        <dbReference type="EMBL" id="KRG18407.1"/>
    </source>
</evidence>
<comment type="caution">
    <text evidence="2">The sequence shown here is derived from an EMBL/GenBank/DDBJ whole genome shotgun (WGS) entry which is preliminary data.</text>
</comment>
<dbReference type="EMBL" id="LKHV01000007">
    <property type="protein sequence ID" value="KRG18407.1"/>
    <property type="molecule type" value="Genomic_DNA"/>
</dbReference>
<evidence type="ECO:0000313" key="4">
    <source>
        <dbReference type="Proteomes" id="UP000051494"/>
    </source>
</evidence>
<sequence length="233" mass="26918">MLVNKYFKLFGLLICLFSVSAVSHASGPIMHAYLGIKWLEKYGIEYTPLQKRDFILGTLFPDIRYLGTISRSKTHIKTDSLQEVKAGKTPFEQGMRFHNYVDVTRARFLSRHAINQEIQKLPAKHRGTFVKLIEDQIAFSKADWESVKAYLAEIIKEEEAYVDRSTITKWHMGLSFYFSAAPSTLLSQISIFNQNILTIEASTINLWSETLKEYSENKNFQQYVDALINNFQL</sequence>
<dbReference type="AlphaFoldDB" id="A0A0Q9YPC9"/>
<accession>A0A0Q9YPC9</accession>
<feature type="signal peptide" evidence="1">
    <location>
        <begin position="1"/>
        <end position="25"/>
    </location>
</feature>
<dbReference type="EMBL" id="LKHV02000001">
    <property type="protein sequence ID" value="MCS5708168.1"/>
    <property type="molecule type" value="Genomic_DNA"/>
</dbReference>
<evidence type="ECO:0000313" key="3">
    <source>
        <dbReference type="EMBL" id="MCS5708168.1"/>
    </source>
</evidence>
<gene>
    <name evidence="3" type="ORF">CC99x_004550</name>
    <name evidence="2" type="ORF">CC99x_01619</name>
</gene>
<feature type="chain" id="PRO_5043129752" evidence="1">
    <location>
        <begin position="26"/>
        <end position="233"/>
    </location>
</feature>
<proteinExistence type="predicted"/>
<dbReference type="OrthoDB" id="9553722at2"/>